<keyword evidence="1" id="KW-0472">Membrane</keyword>
<feature type="transmembrane region" description="Helical" evidence="1">
    <location>
        <begin position="20"/>
        <end position="52"/>
    </location>
</feature>
<keyword evidence="1" id="KW-1133">Transmembrane helix</keyword>
<dbReference type="PANTHER" id="PTHR35813">
    <property type="entry name" value="INNER MEMBRANE PROTEIN YBAN"/>
    <property type="match status" value="1"/>
</dbReference>
<dbReference type="EMBL" id="PGTB01000204">
    <property type="protein sequence ID" value="PJE34295.1"/>
    <property type="molecule type" value="Genomic_DNA"/>
</dbReference>
<feature type="transmembrane region" description="Helical" evidence="1">
    <location>
        <begin position="110"/>
        <end position="126"/>
    </location>
</feature>
<keyword evidence="1" id="KW-0812">Transmembrane</keyword>
<dbReference type="PANTHER" id="PTHR35813:SF1">
    <property type="entry name" value="INNER MEMBRANE PROTEIN YBAN"/>
    <property type="match status" value="1"/>
</dbReference>
<dbReference type="GO" id="GO:0005886">
    <property type="term" value="C:plasma membrane"/>
    <property type="evidence" value="ECO:0007669"/>
    <property type="project" value="TreeGrafter"/>
</dbReference>
<sequence length="131" mass="13846">MQSDPSQTRPPAGRLRPVWAAAGLLALAVGIVGIFLPVLPTTPLVLLAAFCFGKGSPRLRGWITGHRRFGPMIADWETTGAIPRRVKIGACSVMALTLAVSGLLGVPARVLVIQALAMACGAYYVLTRPDR</sequence>
<dbReference type="OrthoDB" id="9816293at2"/>
<comment type="caution">
    <text evidence="2">The sequence shown here is derived from an EMBL/GenBank/DDBJ whole genome shotgun (WGS) entry which is preliminary data.</text>
</comment>
<dbReference type="AlphaFoldDB" id="A0A2M8IUV4"/>
<organism evidence="2 3">
    <name type="scientific">Pseudooceanicola lipolyticus</name>
    <dbReference type="NCBI Taxonomy" id="2029104"/>
    <lineage>
        <taxon>Bacteria</taxon>
        <taxon>Pseudomonadati</taxon>
        <taxon>Pseudomonadota</taxon>
        <taxon>Alphaproteobacteria</taxon>
        <taxon>Rhodobacterales</taxon>
        <taxon>Paracoccaceae</taxon>
        <taxon>Pseudooceanicola</taxon>
    </lineage>
</organism>
<name>A0A2M8IUV4_9RHOB</name>
<gene>
    <name evidence="2" type="ORF">CVM52_23035</name>
</gene>
<dbReference type="Proteomes" id="UP000231553">
    <property type="component" value="Unassembled WGS sequence"/>
</dbReference>
<accession>A0A2M8IUV4</accession>
<evidence type="ECO:0000256" key="1">
    <source>
        <dbReference type="SAM" id="Phobius"/>
    </source>
</evidence>
<proteinExistence type="predicted"/>
<dbReference type="PIRSF" id="PIRSF016789">
    <property type="entry name" value="DUF454"/>
    <property type="match status" value="1"/>
</dbReference>
<protein>
    <submittedName>
        <fullName evidence="2">DUF454 domain-containing protein</fullName>
    </submittedName>
</protein>
<keyword evidence="3" id="KW-1185">Reference proteome</keyword>
<evidence type="ECO:0000313" key="2">
    <source>
        <dbReference type="EMBL" id="PJE34295.1"/>
    </source>
</evidence>
<dbReference type="Pfam" id="PF04304">
    <property type="entry name" value="DUF454"/>
    <property type="match status" value="1"/>
</dbReference>
<reference evidence="2 3" key="1">
    <citation type="journal article" date="2018" name="Int. J. Syst. Evol. Microbiol.">
        <title>Pseudooceanicola lipolyticus sp. nov., a marine alphaproteobacterium, reclassification of Oceanicola flagellatus as Pseudooceanicola flagellatus comb. nov. and emended description of the genus Pseudooceanicola.</title>
        <authorList>
            <person name="Huang M.-M."/>
            <person name="Guo L.-L."/>
            <person name="Wu Y.-H."/>
            <person name="Lai Q.-L."/>
            <person name="Shao Z.-Z."/>
            <person name="Wang C.-S."/>
            <person name="Wu M."/>
            <person name="Xu X.-W."/>
        </authorList>
    </citation>
    <scope>NUCLEOTIDE SEQUENCE [LARGE SCALE GENOMIC DNA]</scope>
    <source>
        <strain evidence="2 3">157</strain>
    </source>
</reference>
<evidence type="ECO:0000313" key="3">
    <source>
        <dbReference type="Proteomes" id="UP000231553"/>
    </source>
</evidence>
<dbReference type="InterPro" id="IPR007401">
    <property type="entry name" value="DUF454"/>
</dbReference>